<geneLocation type="plasmid" evidence="1 4">
    <name>unnamed1</name>
</geneLocation>
<keyword evidence="1" id="KW-0614">Plasmid</keyword>
<dbReference type="Proteomes" id="UP000298805">
    <property type="component" value="Plasmid unnamed1"/>
</dbReference>
<name>A0AAJ4RB53_9BACT</name>
<dbReference type="AlphaFoldDB" id="A0AAJ4RB53"/>
<dbReference type="EMBL" id="CP040940">
    <property type="protein sequence ID" value="QDD68148.1"/>
    <property type="molecule type" value="Genomic_DNA"/>
</dbReference>
<protein>
    <submittedName>
        <fullName evidence="2">Uncharacterized protein</fullName>
    </submittedName>
</protein>
<dbReference type="RefSeq" id="WP_123353352.1">
    <property type="nucleotide sequence ID" value="NZ_CP040940.1"/>
</dbReference>
<sequence length="340" mass="38697">MRKIVMLFIAVLPLLATNPYEYIMKQRQESNAADFAVKKEAIKPEKSKEDTFLDSVIATDIQDSLKAPQYVSYAKNAKILADNKKTLTLKQKSQPQPKIQSKPVYYFVGGYCRVEQDIKIFGSDGFGELRCDLNFGKEGYKKVSVFTKFVPDYKREVLLAFPLYVKIGNVRATAQGYFMNSNKTSLNVADYIDSARIKTLLSKSLLIANDIAYKQATAYMKALQNAQQTQQVTYYNTDNNTVPIVTTNYQKPNPRDYWGVGLVELTSALIRLFGEDYLNNLKPLFKVNKNTLLYTEMVIKEDNASVYAKFGEIEKDRIKAVEQDNKLYQQQLFNGVGGNK</sequence>
<evidence type="ECO:0000313" key="2">
    <source>
        <dbReference type="EMBL" id="ROR38766.1"/>
    </source>
</evidence>
<dbReference type="EMBL" id="RJVK01000006">
    <property type="protein sequence ID" value="ROR38766.1"/>
    <property type="molecule type" value="Genomic_DNA"/>
</dbReference>
<evidence type="ECO:0000313" key="4">
    <source>
        <dbReference type="Proteomes" id="UP000298805"/>
    </source>
</evidence>
<reference evidence="1 4" key="2">
    <citation type="submission" date="2019-06" db="EMBL/GenBank/DDBJ databases">
        <title>A comparative analysis of the Nautiliaceae.</title>
        <authorList>
            <person name="Grosche A."/>
            <person name="Smedile F."/>
            <person name="Vetriani C."/>
        </authorList>
    </citation>
    <scope>NUCLEOTIDE SEQUENCE [LARGE SCALE GENOMIC DNA]</scope>
    <source>
        <strain evidence="1 4">TB6</strain>
        <plasmid evidence="1 4">unnamed1</plasmid>
    </source>
</reference>
<accession>A0AAJ4RB53</accession>
<proteinExistence type="predicted"/>
<evidence type="ECO:0000313" key="3">
    <source>
        <dbReference type="Proteomes" id="UP000272781"/>
    </source>
</evidence>
<evidence type="ECO:0000313" key="1">
    <source>
        <dbReference type="EMBL" id="QDD68148.1"/>
    </source>
</evidence>
<dbReference type="Proteomes" id="UP000272781">
    <property type="component" value="Unassembled WGS sequence"/>
</dbReference>
<organism evidence="2 3">
    <name type="scientific">Caminibacter pacificus</name>
    <dbReference type="NCBI Taxonomy" id="1424653"/>
    <lineage>
        <taxon>Bacteria</taxon>
        <taxon>Pseudomonadati</taxon>
        <taxon>Campylobacterota</taxon>
        <taxon>Epsilonproteobacteria</taxon>
        <taxon>Nautiliales</taxon>
        <taxon>Nautiliaceae</taxon>
        <taxon>Caminibacter</taxon>
    </lineage>
</organism>
<reference evidence="2 3" key="1">
    <citation type="submission" date="2018-11" db="EMBL/GenBank/DDBJ databases">
        <title>Genomic Encyclopedia of Type Strains, Phase IV (KMG-IV): sequencing the most valuable type-strain genomes for metagenomic binning, comparative biology and taxonomic classification.</title>
        <authorList>
            <person name="Goeker M."/>
        </authorList>
    </citation>
    <scope>NUCLEOTIDE SEQUENCE [LARGE SCALE GENOMIC DNA]</scope>
    <source>
        <strain evidence="2 3">DSM 27783</strain>
    </source>
</reference>
<gene>
    <name evidence="1" type="ORF">C6V80_09855</name>
    <name evidence="2" type="ORF">EDC58_1981</name>
</gene>
<keyword evidence="4" id="KW-1185">Reference proteome</keyword>